<dbReference type="EMBL" id="AP014814">
    <property type="protein sequence ID" value="BAU94242.1"/>
    <property type="molecule type" value="Genomic_DNA"/>
</dbReference>
<geneLocation type="plasmid" evidence="2">
    <name>pmppm05 dna</name>
</geneLocation>
<sequence>MAAEWSHHSEWHPEAYSQFEKWRREDKRLRLWERNQRDKIIRRRNDQYRQFARDIVEDASSITINVLDLSALSRVDKPSGGENPLPAAARHYRTVAAISILRKFVIERAQKVGTNIIFSDAAKDRVCHSCQKPVNYAASPFTHQYVCETCGASFDKDLNSCRSMLMRVGTT</sequence>
<dbReference type="Proteomes" id="UP000218288">
    <property type="component" value="Plasmid pMPPM05"/>
</dbReference>
<dbReference type="RefSeq" id="WP_157914334.1">
    <property type="nucleotide sequence ID" value="NZ_AP014814.1"/>
</dbReference>
<gene>
    <name evidence="1" type="ORF">MPPM_5637</name>
</gene>
<protein>
    <submittedName>
        <fullName evidence="1">Transposase IS605 OrfB</fullName>
    </submittedName>
</protein>
<accession>A0A169RL50</accession>
<dbReference type="OrthoDB" id="6230307at2"/>
<evidence type="ECO:0000313" key="2">
    <source>
        <dbReference type="Proteomes" id="UP000218288"/>
    </source>
</evidence>
<dbReference type="AlphaFoldDB" id="A0A169RL50"/>
<keyword evidence="1" id="KW-0614">Plasmid</keyword>
<organism evidence="1 2">
    <name type="scientific">Methylorubrum populi</name>
    <dbReference type="NCBI Taxonomy" id="223967"/>
    <lineage>
        <taxon>Bacteria</taxon>
        <taxon>Pseudomonadati</taxon>
        <taxon>Pseudomonadota</taxon>
        <taxon>Alphaproteobacteria</taxon>
        <taxon>Hyphomicrobiales</taxon>
        <taxon>Methylobacteriaceae</taxon>
        <taxon>Methylorubrum</taxon>
    </lineage>
</organism>
<reference evidence="1 2" key="1">
    <citation type="journal article" date="2016" name="Genome Announc.">
        <title>Complete Genome Sequence of Methylobacterium populi P-1M, Isolated from Pink-Pigmented Household Biofilm.</title>
        <authorList>
            <person name="Morohoshi T."/>
            <person name="Ikeda T."/>
        </authorList>
    </citation>
    <scope>NUCLEOTIDE SEQUENCE [LARGE SCALE GENOMIC DNA]</scope>
    <source>
        <strain evidence="1 2">P-1M</strain>
        <plasmid evidence="2">Plasmid pmppm05 dna</plasmid>
    </source>
</reference>
<evidence type="ECO:0000313" key="1">
    <source>
        <dbReference type="EMBL" id="BAU94242.1"/>
    </source>
</evidence>
<proteinExistence type="predicted"/>
<name>A0A169RL50_9HYPH</name>